<dbReference type="PANTHER" id="PTHR30283:SF4">
    <property type="entry name" value="PEROXIDE STRESS RESISTANCE PROTEIN YAAA"/>
    <property type="match status" value="1"/>
</dbReference>
<proteinExistence type="inferred from homology"/>
<dbReference type="RefSeq" id="WP_144331680.1">
    <property type="nucleotide sequence ID" value="NZ_VLPL01000001.1"/>
</dbReference>
<dbReference type="EMBL" id="VLPL01000001">
    <property type="protein sequence ID" value="TSJ48145.1"/>
    <property type="molecule type" value="Genomic_DNA"/>
</dbReference>
<dbReference type="HAMAP" id="MF_00652">
    <property type="entry name" value="UPF0246"/>
    <property type="match status" value="1"/>
</dbReference>
<keyword evidence="3" id="KW-1185">Reference proteome</keyword>
<organism evidence="2 3">
    <name type="scientific">Fluviicola chungangensis</name>
    <dbReference type="NCBI Taxonomy" id="2597671"/>
    <lineage>
        <taxon>Bacteria</taxon>
        <taxon>Pseudomonadati</taxon>
        <taxon>Bacteroidota</taxon>
        <taxon>Flavobacteriia</taxon>
        <taxon>Flavobacteriales</taxon>
        <taxon>Crocinitomicaceae</taxon>
        <taxon>Fluviicola</taxon>
    </lineage>
</organism>
<accession>A0A556N7L1</accession>
<dbReference type="GO" id="GO:0005829">
    <property type="term" value="C:cytosol"/>
    <property type="evidence" value="ECO:0007669"/>
    <property type="project" value="TreeGrafter"/>
</dbReference>
<protein>
    <recommendedName>
        <fullName evidence="1">UPF0246 protein FO442_03140</fullName>
    </recommendedName>
</protein>
<comment type="similarity">
    <text evidence="1">Belongs to the UPF0246 family.</text>
</comment>
<dbReference type="AlphaFoldDB" id="A0A556N7L1"/>
<dbReference type="InterPro" id="IPR005583">
    <property type="entry name" value="YaaA"/>
</dbReference>
<sequence length="254" mass="29321">MKILISPAKSINENCQFPEFDFTQPVFSKEAKSLVGKLKKMKAKDIMELMHVSKDIAELNVNRNKSWHLSPEPTEDIRPAAFLFTGEVYKGLDIESLSREELKKAQNDLRILSGMYGLLKPMDLIHPYRLEMGTRWDIKEGISSLYQFWGDKLTKSLLKETEKGEAIINLASAEYNKAILWKKVKNPVVTPVFKEFKNGEYKVVMIFAKHARGAMSRYIIQNELTDPEDLKSYHVDGYSYDEKQSSATEWVFVR</sequence>
<evidence type="ECO:0000256" key="1">
    <source>
        <dbReference type="HAMAP-Rule" id="MF_00652"/>
    </source>
</evidence>
<gene>
    <name evidence="2" type="primary">yaaA</name>
    <name evidence="2" type="ORF">FO442_03140</name>
</gene>
<dbReference type="PANTHER" id="PTHR30283">
    <property type="entry name" value="PEROXIDE STRESS RESPONSE PROTEIN YAAA"/>
    <property type="match status" value="1"/>
</dbReference>
<reference evidence="2 3" key="1">
    <citation type="submission" date="2019-07" db="EMBL/GenBank/DDBJ databases">
        <authorList>
            <person name="Huq M.A."/>
        </authorList>
    </citation>
    <scope>NUCLEOTIDE SEQUENCE [LARGE SCALE GENOMIC DNA]</scope>
    <source>
        <strain evidence="2 3">MAH-3</strain>
    </source>
</reference>
<name>A0A556N7L1_9FLAO</name>
<evidence type="ECO:0000313" key="3">
    <source>
        <dbReference type="Proteomes" id="UP000316008"/>
    </source>
</evidence>
<dbReference type="Proteomes" id="UP000316008">
    <property type="component" value="Unassembled WGS sequence"/>
</dbReference>
<evidence type="ECO:0000313" key="2">
    <source>
        <dbReference type="EMBL" id="TSJ48145.1"/>
    </source>
</evidence>
<dbReference type="NCBIfam" id="NF002542">
    <property type="entry name" value="PRK02101.1-3"/>
    <property type="match status" value="1"/>
</dbReference>
<dbReference type="Pfam" id="PF03883">
    <property type="entry name" value="H2O2_YaaD"/>
    <property type="match status" value="1"/>
</dbReference>
<dbReference type="OrthoDB" id="9777133at2"/>
<dbReference type="GO" id="GO:0033194">
    <property type="term" value="P:response to hydroperoxide"/>
    <property type="evidence" value="ECO:0007669"/>
    <property type="project" value="TreeGrafter"/>
</dbReference>
<comment type="caution">
    <text evidence="2">The sequence shown here is derived from an EMBL/GenBank/DDBJ whole genome shotgun (WGS) entry which is preliminary data.</text>
</comment>